<sequence length="121" mass="13687">MAKLLLNLRNVPDDEADDVRAFLDEHGIAWYETAQGFWNISLAGIWIREDGDVPEAKRLMAEYQAQRGARVRAENEAARREGTAETFWMVLRTQPLRVLLAVLGILFALALVILPVVLISR</sequence>
<evidence type="ECO:0000256" key="1">
    <source>
        <dbReference type="SAM" id="Phobius"/>
    </source>
</evidence>
<dbReference type="Proteomes" id="UP001597110">
    <property type="component" value="Unassembled WGS sequence"/>
</dbReference>
<proteinExistence type="predicted"/>
<gene>
    <name evidence="2" type="ORF">ACFQ0E_09905</name>
</gene>
<keyword evidence="3" id="KW-1185">Reference proteome</keyword>
<keyword evidence="1" id="KW-0812">Transmembrane</keyword>
<dbReference type="RefSeq" id="WP_386823488.1">
    <property type="nucleotide sequence ID" value="NZ_JBHTIF010000001.1"/>
</dbReference>
<comment type="caution">
    <text evidence="2">The sequence shown here is derived from an EMBL/GenBank/DDBJ whole genome shotgun (WGS) entry which is preliminary data.</text>
</comment>
<organism evidence="2 3">
    <name type="scientific">Lysobacter brunescens</name>
    <dbReference type="NCBI Taxonomy" id="262323"/>
    <lineage>
        <taxon>Bacteria</taxon>
        <taxon>Pseudomonadati</taxon>
        <taxon>Pseudomonadota</taxon>
        <taxon>Gammaproteobacteria</taxon>
        <taxon>Lysobacterales</taxon>
        <taxon>Lysobacteraceae</taxon>
        <taxon>Lysobacter</taxon>
    </lineage>
</organism>
<dbReference type="EMBL" id="JBHTIF010000001">
    <property type="protein sequence ID" value="MFD0725912.1"/>
    <property type="molecule type" value="Genomic_DNA"/>
</dbReference>
<accession>A0ABW2YBG4</accession>
<feature type="transmembrane region" description="Helical" evidence="1">
    <location>
        <begin position="98"/>
        <end position="119"/>
    </location>
</feature>
<dbReference type="Pfam" id="PF19661">
    <property type="entry name" value="DUF6164"/>
    <property type="match status" value="1"/>
</dbReference>
<name>A0ABW2YBG4_9GAMM</name>
<dbReference type="InterPro" id="IPR046162">
    <property type="entry name" value="DUF6164"/>
</dbReference>
<reference evidence="3" key="1">
    <citation type="journal article" date="2019" name="Int. J. Syst. Evol. Microbiol.">
        <title>The Global Catalogue of Microorganisms (GCM) 10K type strain sequencing project: providing services to taxonomists for standard genome sequencing and annotation.</title>
        <authorList>
            <consortium name="The Broad Institute Genomics Platform"/>
            <consortium name="The Broad Institute Genome Sequencing Center for Infectious Disease"/>
            <person name="Wu L."/>
            <person name="Ma J."/>
        </authorList>
    </citation>
    <scope>NUCLEOTIDE SEQUENCE [LARGE SCALE GENOMIC DNA]</scope>
    <source>
        <strain evidence="3">CCUG 55585</strain>
    </source>
</reference>
<evidence type="ECO:0000313" key="2">
    <source>
        <dbReference type="EMBL" id="MFD0725912.1"/>
    </source>
</evidence>
<protein>
    <submittedName>
        <fullName evidence="2">DUF6164 family protein</fullName>
    </submittedName>
</protein>
<keyword evidence="1" id="KW-1133">Transmembrane helix</keyword>
<keyword evidence="1" id="KW-0472">Membrane</keyword>
<evidence type="ECO:0000313" key="3">
    <source>
        <dbReference type="Proteomes" id="UP001597110"/>
    </source>
</evidence>